<keyword evidence="2" id="KW-1185">Reference proteome</keyword>
<protein>
    <submittedName>
        <fullName evidence="1">Uncharacterized protein</fullName>
    </submittedName>
</protein>
<sequence>MLTAATLQTWGEPQFLSRLKTELLAQDALFAPLQQALTQGSYALLDDLSLLELRRWEEADHYLLRLGVQYRSAISGCACAGDPDPEIEPLEYAELELCIQRHSGIVSLQALAP</sequence>
<dbReference type="AlphaFoldDB" id="A0AAE2YM94"/>
<name>A0AAE2YM94_9PROT</name>
<dbReference type="EMBL" id="JAAXYO010000012">
    <property type="protein sequence ID" value="MBU2786661.1"/>
    <property type="molecule type" value="Genomic_DNA"/>
</dbReference>
<evidence type="ECO:0000313" key="1">
    <source>
        <dbReference type="EMBL" id="MBU2786661.1"/>
    </source>
</evidence>
<accession>A0AAE2YM94</accession>
<evidence type="ECO:0000313" key="2">
    <source>
        <dbReference type="Proteomes" id="UP001197378"/>
    </source>
</evidence>
<proteinExistence type="predicted"/>
<dbReference type="Proteomes" id="UP001197378">
    <property type="component" value="Unassembled WGS sequence"/>
</dbReference>
<gene>
    <name evidence="1" type="ORF">HFQ13_00255</name>
</gene>
<reference evidence="1" key="1">
    <citation type="journal article" date="2021" name="ISME J.">
        <title>Genomic evolution of the class Acidithiobacillia: deep-branching Proteobacteria living in extreme acidic conditions.</title>
        <authorList>
            <person name="Moya-Beltran A."/>
            <person name="Beard S."/>
            <person name="Rojas-Villalobos C."/>
            <person name="Issotta F."/>
            <person name="Gallardo Y."/>
            <person name="Ulloa R."/>
            <person name="Giaveno A."/>
            <person name="Degli Esposti M."/>
            <person name="Johnson D.B."/>
            <person name="Quatrini R."/>
        </authorList>
    </citation>
    <scope>NUCLEOTIDE SEQUENCE</scope>
    <source>
        <strain evidence="1">VAN18-1</strain>
    </source>
</reference>
<comment type="caution">
    <text evidence="1">The sequence shown here is derived from an EMBL/GenBank/DDBJ whole genome shotgun (WGS) entry which is preliminary data.</text>
</comment>
<organism evidence="1 2">
    <name type="scientific">Igneacidithiobacillus copahuensis</name>
    <dbReference type="NCBI Taxonomy" id="2724909"/>
    <lineage>
        <taxon>Bacteria</taxon>
        <taxon>Pseudomonadati</taxon>
        <taxon>Pseudomonadota</taxon>
        <taxon>Acidithiobacillia</taxon>
        <taxon>Acidithiobacillales</taxon>
        <taxon>Acidithiobacillaceae</taxon>
        <taxon>Igneacidithiobacillus</taxon>
    </lineage>
</organism>